<reference evidence="2" key="1">
    <citation type="journal article" date="2021" name="Proc. Natl. Acad. Sci. U.S.A.">
        <title>Three genomes in the algal genus Volvox reveal the fate of a haploid sex-determining region after a transition to homothallism.</title>
        <authorList>
            <person name="Yamamoto K."/>
            <person name="Hamaji T."/>
            <person name="Kawai-Toyooka H."/>
            <person name="Matsuzaki R."/>
            <person name="Takahashi F."/>
            <person name="Nishimura Y."/>
            <person name="Kawachi M."/>
            <person name="Noguchi H."/>
            <person name="Minakuchi Y."/>
            <person name="Umen J.G."/>
            <person name="Toyoda A."/>
            <person name="Nozaki H."/>
        </authorList>
    </citation>
    <scope>NUCLEOTIDE SEQUENCE</scope>
    <source>
        <strain evidence="2">NIES-3786</strain>
    </source>
</reference>
<feature type="compositionally biased region" description="Low complexity" evidence="1">
    <location>
        <begin position="35"/>
        <end position="50"/>
    </location>
</feature>
<feature type="non-terminal residue" evidence="2">
    <location>
        <position position="112"/>
    </location>
</feature>
<evidence type="ECO:0000313" key="2">
    <source>
        <dbReference type="EMBL" id="GIL76547.1"/>
    </source>
</evidence>
<comment type="caution">
    <text evidence="2">The sequence shown here is derived from an EMBL/GenBank/DDBJ whole genome shotgun (WGS) entry which is preliminary data.</text>
</comment>
<keyword evidence="3" id="KW-1185">Reference proteome</keyword>
<accession>A0A8J4CAR5</accession>
<evidence type="ECO:0000313" key="3">
    <source>
        <dbReference type="Proteomes" id="UP000747110"/>
    </source>
</evidence>
<dbReference type="AlphaFoldDB" id="A0A8J4CAR5"/>
<dbReference type="EMBL" id="BNCP01000009">
    <property type="protein sequence ID" value="GIL76547.1"/>
    <property type="molecule type" value="Genomic_DNA"/>
</dbReference>
<feature type="region of interest" description="Disordered" evidence="1">
    <location>
        <begin position="33"/>
        <end position="63"/>
    </location>
</feature>
<dbReference type="Proteomes" id="UP000747110">
    <property type="component" value="Unassembled WGS sequence"/>
</dbReference>
<feature type="region of interest" description="Disordered" evidence="1">
    <location>
        <begin position="89"/>
        <end position="112"/>
    </location>
</feature>
<gene>
    <name evidence="2" type="ORF">Vretifemale_6042</name>
</gene>
<organism evidence="2 3">
    <name type="scientific">Volvox reticuliferus</name>
    <dbReference type="NCBI Taxonomy" id="1737510"/>
    <lineage>
        <taxon>Eukaryota</taxon>
        <taxon>Viridiplantae</taxon>
        <taxon>Chlorophyta</taxon>
        <taxon>core chlorophytes</taxon>
        <taxon>Chlorophyceae</taxon>
        <taxon>CS clade</taxon>
        <taxon>Chlamydomonadales</taxon>
        <taxon>Volvocaceae</taxon>
        <taxon>Volvox</taxon>
    </lineage>
</organism>
<evidence type="ECO:0000256" key="1">
    <source>
        <dbReference type="SAM" id="MobiDB-lite"/>
    </source>
</evidence>
<feature type="non-terminal residue" evidence="2">
    <location>
        <position position="1"/>
    </location>
</feature>
<sequence length="112" mass="10758">AMEEEAMLGAVGRIRAALAVSFSPLRAACSTVPEASAASGSSISSGSSGSLPLNLGEGTRGGGKAAVTAMAGTMAPLRQEYGTAVVGSGGYGSGRVDGMPRGDGTSTCGDSD</sequence>
<protein>
    <submittedName>
        <fullName evidence="2">Uncharacterized protein</fullName>
    </submittedName>
</protein>
<proteinExistence type="predicted"/>
<name>A0A8J4CAR5_9CHLO</name>